<dbReference type="PANTHER" id="PTHR43065">
    <property type="entry name" value="SENSOR HISTIDINE KINASE"/>
    <property type="match status" value="1"/>
</dbReference>
<evidence type="ECO:0000313" key="10">
    <source>
        <dbReference type="Proteomes" id="UP000230607"/>
    </source>
</evidence>
<dbReference type="InterPro" id="IPR004358">
    <property type="entry name" value="Sig_transdc_His_kin-like_C"/>
</dbReference>
<organism evidence="9 10">
    <name type="scientific">Candidatus Nitrosotalea okcheonensis</name>
    <dbReference type="NCBI Taxonomy" id="1903276"/>
    <lineage>
        <taxon>Archaea</taxon>
        <taxon>Nitrososphaerota</taxon>
        <taxon>Nitrososphaeria</taxon>
        <taxon>Nitrosotaleales</taxon>
        <taxon>Nitrosotaleaceae</taxon>
        <taxon>Nitrosotalea</taxon>
    </lineage>
</organism>
<dbReference type="GO" id="GO:0000155">
    <property type="term" value="F:phosphorelay sensor kinase activity"/>
    <property type="evidence" value="ECO:0007669"/>
    <property type="project" value="InterPro"/>
</dbReference>
<dbReference type="CDD" id="cd00082">
    <property type="entry name" value="HisKA"/>
    <property type="match status" value="1"/>
</dbReference>
<dbReference type="Pfam" id="PF02518">
    <property type="entry name" value="HATPase_c"/>
    <property type="match status" value="1"/>
</dbReference>
<dbReference type="InterPro" id="IPR005467">
    <property type="entry name" value="His_kinase_dom"/>
</dbReference>
<proteinExistence type="predicted"/>
<keyword evidence="2 9" id="KW-0808">Transferase</keyword>
<dbReference type="SMART" id="SM00388">
    <property type="entry name" value="HisKA"/>
    <property type="match status" value="1"/>
</dbReference>
<feature type="domain" description="Histidine kinase" evidence="8">
    <location>
        <begin position="149"/>
        <end position="349"/>
    </location>
</feature>
<name>A0A2H1FC71_9ARCH</name>
<keyword evidence="10" id="KW-1185">Reference proteome</keyword>
<dbReference type="Pfam" id="PF00512">
    <property type="entry name" value="HisKA"/>
    <property type="match status" value="1"/>
</dbReference>
<dbReference type="RefSeq" id="WP_157926522.1">
    <property type="nucleotide sequence ID" value="NZ_LT841358.1"/>
</dbReference>
<evidence type="ECO:0000256" key="7">
    <source>
        <dbReference type="SAM" id="Coils"/>
    </source>
</evidence>
<dbReference type="Gene3D" id="3.30.565.10">
    <property type="entry name" value="Histidine kinase-like ATPase, C-terminal domain"/>
    <property type="match status" value="1"/>
</dbReference>
<keyword evidence="7" id="KW-0175">Coiled coil</keyword>
<feature type="coiled-coil region" evidence="7">
    <location>
        <begin position="18"/>
        <end position="94"/>
    </location>
</feature>
<dbReference type="PROSITE" id="PS50109">
    <property type="entry name" value="HIS_KIN"/>
    <property type="match status" value="1"/>
</dbReference>
<dbReference type="InterPro" id="IPR003594">
    <property type="entry name" value="HATPase_dom"/>
</dbReference>
<dbReference type="Proteomes" id="UP000230607">
    <property type="component" value="Chromosome 1"/>
</dbReference>
<protein>
    <submittedName>
        <fullName evidence="9">Putative Histidine kinase</fullName>
        <ecNumber evidence="9">2.7.13.3</ecNumber>
    </submittedName>
</protein>
<dbReference type="EC" id="2.7.13.3" evidence="9"/>
<dbReference type="AlphaFoldDB" id="A0A2H1FC71"/>
<keyword evidence="3" id="KW-0547">Nucleotide-binding</keyword>
<dbReference type="OrthoDB" id="8127at2157"/>
<dbReference type="InterPro" id="IPR036890">
    <property type="entry name" value="HATPase_C_sf"/>
</dbReference>
<accession>A0A2H1FC71</accession>
<evidence type="ECO:0000256" key="3">
    <source>
        <dbReference type="ARBA" id="ARBA00022741"/>
    </source>
</evidence>
<sequence>MTLQSKESGTKSSDEWMVSDELKELDAAESELMEKEKHLTLLTNESFSKMKEVSKINRDLQNRIKSLQELSTSLNRKNDELKIANQELERKTIHNNQVSLELKEKLEHVTQKEKELSLQRDFLAKRLDETTQDLVKAEKFAIIGELSARLAHDLRNPLSVIKNTMDVMSAKQNMKIEERLQHIARFKRAVQRMSHQIDDVLDFVKKTEMVLHDTSLRSIMDNAINVILIPPNIKIFLPPNDVSVTCDSRKLEAVFSNIILNAIQATNDNGEVKIRIIDIGSNVKIEFEDTGNGIPATAIQKIFDPLFTTKQTGTGLGLSICKNIVEQHGGTIAVKSPPTIFTITLPKNMLQNNPKNSQTFET</sequence>
<dbReference type="SUPFAM" id="SSF55874">
    <property type="entry name" value="ATPase domain of HSP90 chaperone/DNA topoisomerase II/histidine kinase"/>
    <property type="match status" value="1"/>
</dbReference>
<dbReference type="GO" id="GO:0005524">
    <property type="term" value="F:ATP binding"/>
    <property type="evidence" value="ECO:0007669"/>
    <property type="project" value="UniProtKB-KW"/>
</dbReference>
<dbReference type="EMBL" id="LT841358">
    <property type="protein sequence ID" value="SMH70366.1"/>
    <property type="molecule type" value="Genomic_DNA"/>
</dbReference>
<dbReference type="SMART" id="SM00387">
    <property type="entry name" value="HATPase_c"/>
    <property type="match status" value="1"/>
</dbReference>
<evidence type="ECO:0000313" key="9">
    <source>
        <dbReference type="EMBL" id="SMH70366.1"/>
    </source>
</evidence>
<reference evidence="10" key="1">
    <citation type="submission" date="2017-03" db="EMBL/GenBank/DDBJ databases">
        <authorList>
            <person name="Herbold C."/>
        </authorList>
    </citation>
    <scope>NUCLEOTIDE SEQUENCE [LARGE SCALE GENOMIC DNA]</scope>
</reference>
<evidence type="ECO:0000256" key="5">
    <source>
        <dbReference type="ARBA" id="ARBA00022840"/>
    </source>
</evidence>
<dbReference type="InterPro" id="IPR036097">
    <property type="entry name" value="HisK_dim/P_sf"/>
</dbReference>
<evidence type="ECO:0000256" key="1">
    <source>
        <dbReference type="ARBA" id="ARBA00022553"/>
    </source>
</evidence>
<evidence type="ECO:0000256" key="6">
    <source>
        <dbReference type="ARBA" id="ARBA00023012"/>
    </source>
</evidence>
<evidence type="ECO:0000259" key="8">
    <source>
        <dbReference type="PROSITE" id="PS50109"/>
    </source>
</evidence>
<evidence type="ECO:0000256" key="2">
    <source>
        <dbReference type="ARBA" id="ARBA00022679"/>
    </source>
</evidence>
<keyword evidence="6" id="KW-0902">Two-component regulatory system</keyword>
<dbReference type="PRINTS" id="PR00344">
    <property type="entry name" value="BCTRLSENSOR"/>
</dbReference>
<dbReference type="PANTHER" id="PTHR43065:SF10">
    <property type="entry name" value="PEROXIDE STRESS-ACTIVATED HISTIDINE KINASE MAK3"/>
    <property type="match status" value="1"/>
</dbReference>
<dbReference type="InterPro" id="IPR003661">
    <property type="entry name" value="HisK_dim/P_dom"/>
</dbReference>
<keyword evidence="1" id="KW-0597">Phosphoprotein</keyword>
<keyword evidence="4 9" id="KW-0418">Kinase</keyword>
<gene>
    <name evidence="9" type="ORF">NCS_10173</name>
</gene>
<dbReference type="SUPFAM" id="SSF47384">
    <property type="entry name" value="Homodimeric domain of signal transducing histidine kinase"/>
    <property type="match status" value="1"/>
</dbReference>
<keyword evidence="5" id="KW-0067">ATP-binding</keyword>
<dbReference type="Gene3D" id="1.10.287.130">
    <property type="match status" value="1"/>
</dbReference>
<evidence type="ECO:0000256" key="4">
    <source>
        <dbReference type="ARBA" id="ARBA00022777"/>
    </source>
</evidence>